<evidence type="ECO:0000256" key="4">
    <source>
        <dbReference type="ARBA" id="ARBA00022543"/>
    </source>
</evidence>
<keyword evidence="12" id="KW-0675">Receptor</keyword>
<dbReference type="InterPro" id="IPR036097">
    <property type="entry name" value="HisK_dim/P_sf"/>
</dbReference>
<dbReference type="OrthoDB" id="9766459at2"/>
<name>A0A1H5UF23_9SPHI</name>
<dbReference type="GO" id="GO:0009584">
    <property type="term" value="P:detection of visible light"/>
    <property type="evidence" value="ECO:0007669"/>
    <property type="project" value="InterPro"/>
</dbReference>
<evidence type="ECO:0000256" key="5">
    <source>
        <dbReference type="ARBA" id="ARBA00022606"/>
    </source>
</evidence>
<evidence type="ECO:0000256" key="2">
    <source>
        <dbReference type="ARBA" id="ARBA00006402"/>
    </source>
</evidence>
<keyword evidence="6" id="KW-0808">Transferase</keyword>
<evidence type="ECO:0000256" key="12">
    <source>
        <dbReference type="ARBA" id="ARBA00023170"/>
    </source>
</evidence>
<dbReference type="PROSITE" id="PS50109">
    <property type="entry name" value="HIS_KIN"/>
    <property type="match status" value="1"/>
</dbReference>
<feature type="domain" description="Histidine kinase" evidence="14">
    <location>
        <begin position="515"/>
        <end position="726"/>
    </location>
</feature>
<dbReference type="GO" id="GO:0000155">
    <property type="term" value="F:phosphorelay sensor kinase activity"/>
    <property type="evidence" value="ECO:0007669"/>
    <property type="project" value="InterPro"/>
</dbReference>
<dbReference type="Gene3D" id="3.30.450.20">
    <property type="entry name" value="PAS domain"/>
    <property type="match status" value="1"/>
</dbReference>
<dbReference type="SMART" id="SM00388">
    <property type="entry name" value="HisKA"/>
    <property type="match status" value="1"/>
</dbReference>
<evidence type="ECO:0000256" key="6">
    <source>
        <dbReference type="ARBA" id="ARBA00022679"/>
    </source>
</evidence>
<dbReference type="InterPro" id="IPR013654">
    <property type="entry name" value="PAS_2"/>
</dbReference>
<dbReference type="GO" id="GO:0000156">
    <property type="term" value="F:phosphorelay response regulator activity"/>
    <property type="evidence" value="ECO:0007669"/>
    <property type="project" value="TreeGrafter"/>
</dbReference>
<dbReference type="SUPFAM" id="SSF47384">
    <property type="entry name" value="Homodimeric domain of signal transducing histidine kinase"/>
    <property type="match status" value="1"/>
</dbReference>
<dbReference type="InterPro" id="IPR003018">
    <property type="entry name" value="GAF"/>
</dbReference>
<dbReference type="InterPro" id="IPR005467">
    <property type="entry name" value="His_kinase_dom"/>
</dbReference>
<keyword evidence="8 15" id="KW-0418">Kinase</keyword>
<evidence type="ECO:0000259" key="14">
    <source>
        <dbReference type="PROSITE" id="PS50109"/>
    </source>
</evidence>
<dbReference type="InterPro" id="IPR043150">
    <property type="entry name" value="Phytochrome_PHY_sf"/>
</dbReference>
<dbReference type="SUPFAM" id="SSF55785">
    <property type="entry name" value="PYP-like sensor domain (PAS domain)"/>
    <property type="match status" value="1"/>
</dbReference>
<gene>
    <name evidence="15" type="ORF">SAMN05421877_102253</name>
</gene>
<protein>
    <recommendedName>
        <fullName evidence="3">histidine kinase</fullName>
        <ecNumber evidence="3">2.7.13.3</ecNumber>
    </recommendedName>
</protein>
<dbReference type="PRINTS" id="PR01033">
    <property type="entry name" value="PHYTOCHROME"/>
</dbReference>
<proteinExistence type="inferred from homology"/>
<dbReference type="SUPFAM" id="SSF55874">
    <property type="entry name" value="ATPase domain of HSP90 chaperone/DNA topoisomerase II/histidine kinase"/>
    <property type="match status" value="1"/>
</dbReference>
<dbReference type="InterPro" id="IPR016132">
    <property type="entry name" value="Phyto_chromo_attachment"/>
</dbReference>
<dbReference type="Gene3D" id="1.10.287.130">
    <property type="match status" value="1"/>
</dbReference>
<evidence type="ECO:0000256" key="3">
    <source>
        <dbReference type="ARBA" id="ARBA00012438"/>
    </source>
</evidence>
<reference evidence="16" key="1">
    <citation type="submission" date="2016-10" db="EMBL/GenBank/DDBJ databases">
        <authorList>
            <person name="Varghese N."/>
            <person name="Submissions S."/>
        </authorList>
    </citation>
    <scope>NUCLEOTIDE SEQUENCE [LARGE SCALE GENOMIC DNA]</scope>
    <source>
        <strain evidence="16">DSM 22361</strain>
    </source>
</reference>
<dbReference type="EMBL" id="FNUT01000002">
    <property type="protein sequence ID" value="SEF72897.1"/>
    <property type="molecule type" value="Genomic_DNA"/>
</dbReference>
<dbReference type="GO" id="GO:0009881">
    <property type="term" value="F:photoreceptor activity"/>
    <property type="evidence" value="ECO:0007669"/>
    <property type="project" value="UniProtKB-KW"/>
</dbReference>
<dbReference type="SMART" id="SM00065">
    <property type="entry name" value="GAF"/>
    <property type="match status" value="1"/>
</dbReference>
<dbReference type="CDD" id="cd00082">
    <property type="entry name" value="HisKA"/>
    <property type="match status" value="1"/>
</dbReference>
<evidence type="ECO:0000313" key="15">
    <source>
        <dbReference type="EMBL" id="SEF72897.1"/>
    </source>
</evidence>
<dbReference type="PANTHER" id="PTHR42878">
    <property type="entry name" value="TWO-COMPONENT HISTIDINE KINASE"/>
    <property type="match status" value="1"/>
</dbReference>
<evidence type="ECO:0000256" key="1">
    <source>
        <dbReference type="ARBA" id="ARBA00000085"/>
    </source>
</evidence>
<dbReference type="InterPro" id="IPR035965">
    <property type="entry name" value="PAS-like_dom_sf"/>
</dbReference>
<dbReference type="Pfam" id="PF01590">
    <property type="entry name" value="GAF"/>
    <property type="match status" value="1"/>
</dbReference>
<dbReference type="InterPro" id="IPR003661">
    <property type="entry name" value="HisK_dim/P_dom"/>
</dbReference>
<evidence type="ECO:0000313" key="16">
    <source>
        <dbReference type="Proteomes" id="UP000236731"/>
    </source>
</evidence>
<dbReference type="Gene3D" id="3.30.450.40">
    <property type="match status" value="1"/>
</dbReference>
<keyword evidence="5" id="KW-0716">Sensory transduction</keyword>
<dbReference type="RefSeq" id="WP_103905267.1">
    <property type="nucleotide sequence ID" value="NZ_CP049246.1"/>
</dbReference>
<organism evidence="15 16">
    <name type="scientific">Sphingobacterium lactis</name>
    <dbReference type="NCBI Taxonomy" id="797291"/>
    <lineage>
        <taxon>Bacteria</taxon>
        <taxon>Pseudomonadati</taxon>
        <taxon>Bacteroidota</taxon>
        <taxon>Sphingobacteriia</taxon>
        <taxon>Sphingobacteriales</taxon>
        <taxon>Sphingobacteriaceae</taxon>
        <taxon>Sphingobacterium</taxon>
    </lineage>
</organism>
<dbReference type="SMART" id="SM00387">
    <property type="entry name" value="HATPase_c"/>
    <property type="match status" value="1"/>
</dbReference>
<evidence type="ECO:0000259" key="13">
    <source>
        <dbReference type="PROSITE" id="PS50046"/>
    </source>
</evidence>
<keyword evidence="10" id="KW-0157">Chromophore</keyword>
<keyword evidence="9" id="KW-0067">ATP-binding</keyword>
<dbReference type="AlphaFoldDB" id="A0A1H5UF23"/>
<dbReference type="Pfam" id="PF02518">
    <property type="entry name" value="HATPase_c"/>
    <property type="match status" value="1"/>
</dbReference>
<keyword evidence="11" id="KW-0902">Two-component regulatory system</keyword>
<keyword evidence="4" id="KW-0600">Photoreceptor protein</keyword>
<dbReference type="Gene3D" id="3.30.450.270">
    <property type="match status" value="1"/>
</dbReference>
<dbReference type="PROSITE" id="PS50046">
    <property type="entry name" value="PHYTOCHROME_2"/>
    <property type="match status" value="1"/>
</dbReference>
<dbReference type="Gene3D" id="3.30.565.10">
    <property type="entry name" value="Histidine kinase-like ATPase, C-terminal domain"/>
    <property type="match status" value="1"/>
</dbReference>
<evidence type="ECO:0000256" key="7">
    <source>
        <dbReference type="ARBA" id="ARBA00022741"/>
    </source>
</evidence>
<dbReference type="Pfam" id="PF00360">
    <property type="entry name" value="PHY"/>
    <property type="match status" value="1"/>
</dbReference>
<dbReference type="SUPFAM" id="SSF55781">
    <property type="entry name" value="GAF domain-like"/>
    <property type="match status" value="2"/>
</dbReference>
<dbReference type="GO" id="GO:0007234">
    <property type="term" value="P:osmosensory signaling via phosphorelay pathway"/>
    <property type="evidence" value="ECO:0007669"/>
    <property type="project" value="TreeGrafter"/>
</dbReference>
<dbReference type="GO" id="GO:0006355">
    <property type="term" value="P:regulation of DNA-templated transcription"/>
    <property type="evidence" value="ECO:0007669"/>
    <property type="project" value="InterPro"/>
</dbReference>
<dbReference type="InterPro" id="IPR029016">
    <property type="entry name" value="GAF-like_dom_sf"/>
</dbReference>
<dbReference type="InterPro" id="IPR003594">
    <property type="entry name" value="HATPase_dom"/>
</dbReference>
<evidence type="ECO:0000256" key="9">
    <source>
        <dbReference type="ARBA" id="ARBA00022840"/>
    </source>
</evidence>
<dbReference type="PANTHER" id="PTHR42878:SF7">
    <property type="entry name" value="SENSOR HISTIDINE KINASE GLRK"/>
    <property type="match status" value="1"/>
</dbReference>
<evidence type="ECO:0000256" key="8">
    <source>
        <dbReference type="ARBA" id="ARBA00022777"/>
    </source>
</evidence>
<dbReference type="InterPro" id="IPR036890">
    <property type="entry name" value="HATPase_C_sf"/>
</dbReference>
<keyword evidence="7" id="KW-0547">Nucleotide-binding</keyword>
<comment type="catalytic activity">
    <reaction evidence="1">
        <text>ATP + protein L-histidine = ADP + protein N-phospho-L-histidine.</text>
        <dbReference type="EC" id="2.7.13.3"/>
    </reaction>
</comment>
<dbReference type="Pfam" id="PF08446">
    <property type="entry name" value="PAS_2"/>
    <property type="match status" value="1"/>
</dbReference>
<comment type="similarity">
    <text evidence="2">In the N-terminal section; belongs to the phytochrome family.</text>
</comment>
<feature type="domain" description="Phytochrome chromophore attachment site" evidence="13">
    <location>
        <begin position="132"/>
        <end position="287"/>
    </location>
</feature>
<dbReference type="InterPro" id="IPR013515">
    <property type="entry name" value="Phytochrome_cen-reg"/>
</dbReference>
<dbReference type="Proteomes" id="UP000236731">
    <property type="component" value="Unassembled WGS sequence"/>
</dbReference>
<keyword evidence="16" id="KW-1185">Reference proteome</keyword>
<dbReference type="EC" id="2.7.13.3" evidence="3"/>
<dbReference type="GO" id="GO:0005524">
    <property type="term" value="F:ATP binding"/>
    <property type="evidence" value="ECO:0007669"/>
    <property type="project" value="UniProtKB-KW"/>
</dbReference>
<accession>A0A1H5UF23</accession>
<dbReference type="GO" id="GO:0030295">
    <property type="term" value="F:protein kinase activator activity"/>
    <property type="evidence" value="ECO:0007669"/>
    <property type="project" value="TreeGrafter"/>
</dbReference>
<dbReference type="Pfam" id="PF00512">
    <property type="entry name" value="HisKA"/>
    <property type="match status" value="1"/>
</dbReference>
<dbReference type="InterPro" id="IPR050351">
    <property type="entry name" value="BphY/WalK/GraS-like"/>
</dbReference>
<sequence length="726" mass="83163">MEKINCEDERIQFLGQVQAIGFLLVTDSSGKILAVSDNFDQFVQGIDLSTIIDRNIAELNLLDLHGKIISEFIHSTVTERKSAQLVEVADQSMHFTLSQLNDLYYFEFERCTRKEKLPLSVFNNRMMELQYEKEHVWQLLSKVISENLLVDRVMVYQFNEDSSGVVVAETLLSPELDSYLGLNYPEFDIPKQARELYKRKHVRFIADVNQTPARLISNAQHDIDLSTISIRSLSPIHLQYIRNAGFESSISFSIMINGKLWGLICCQHRTPLHIDRESRTFALMLTNFAANRFQQLKDKKRIQYLQEVQELVLLLKEKVLLKSNFFPELKQYASHLQEMLGADGIAIGFDDGIHLEGTTIDKEVLRSVLPLLREQAKDGLFTDNSLSNHHPAISAVIGSQFQGIAFSEIDENRSFFIIWFRKEILLDRNWAGKPEKFYELDKEINKLKPSPRTSFNSWREQVSGTSPKWTNRQLLFIERIKHVLREGLINKATEIDNLNKQLIERNNALDTYAYTISHDLKNPLSAIKLSTEFLQFKREVKPEAMAKMTKNILDSVDIILNMLDKIHQFSKASAFNFDVETVETENFIQEIVDMSKHRFQALHVDVQLGDLVPVKGERTLIYQLFLNLVGNAIKYSSKSPNPVVQVSSAKTNNGTIYTIQDNGIGMAEEELETVFEIFKRMSNSTNFDGSGVGMAIVKRITDKLGIDISIKSKLGEGTTIRLMFQD</sequence>
<evidence type="ECO:0000256" key="11">
    <source>
        <dbReference type="ARBA" id="ARBA00023012"/>
    </source>
</evidence>
<dbReference type="InterPro" id="IPR001294">
    <property type="entry name" value="Phytochrome"/>
</dbReference>
<evidence type="ECO:0000256" key="10">
    <source>
        <dbReference type="ARBA" id="ARBA00022991"/>
    </source>
</evidence>